<organism evidence="1 2">
    <name type="scientific">Aspergillus leporis</name>
    <dbReference type="NCBI Taxonomy" id="41062"/>
    <lineage>
        <taxon>Eukaryota</taxon>
        <taxon>Fungi</taxon>
        <taxon>Dikarya</taxon>
        <taxon>Ascomycota</taxon>
        <taxon>Pezizomycotina</taxon>
        <taxon>Eurotiomycetes</taxon>
        <taxon>Eurotiomycetidae</taxon>
        <taxon>Eurotiales</taxon>
        <taxon>Aspergillaceae</taxon>
        <taxon>Aspergillus</taxon>
        <taxon>Aspergillus subgen. Circumdati</taxon>
    </lineage>
</organism>
<proteinExistence type="predicted"/>
<dbReference type="Proteomes" id="UP000326565">
    <property type="component" value="Unassembled WGS sequence"/>
</dbReference>
<keyword evidence="2" id="KW-1185">Reference proteome</keyword>
<dbReference type="AlphaFoldDB" id="A0A5N5XIG0"/>
<accession>A0A5N5XIG0</accession>
<name>A0A5N5XIG0_9EURO</name>
<evidence type="ECO:0000313" key="1">
    <source>
        <dbReference type="EMBL" id="KAB8079232.1"/>
    </source>
</evidence>
<protein>
    <submittedName>
        <fullName evidence="1">Uncharacterized protein</fullName>
    </submittedName>
</protein>
<dbReference type="EMBL" id="ML732152">
    <property type="protein sequence ID" value="KAB8079232.1"/>
    <property type="molecule type" value="Genomic_DNA"/>
</dbReference>
<gene>
    <name evidence="1" type="ORF">BDV29DRAFT_165143</name>
</gene>
<sequence>MVGYSRILGSHGADSLALFEGYRYFKLSKGPEKGPLHNIRHFLTPFSHSIETCQ</sequence>
<reference evidence="1 2" key="1">
    <citation type="submission" date="2019-04" db="EMBL/GenBank/DDBJ databases">
        <title>Friends and foes A comparative genomics study of 23 Aspergillus species from section Flavi.</title>
        <authorList>
            <consortium name="DOE Joint Genome Institute"/>
            <person name="Kjaerbolling I."/>
            <person name="Vesth T."/>
            <person name="Frisvad J.C."/>
            <person name="Nybo J.L."/>
            <person name="Theobald S."/>
            <person name="Kildgaard S."/>
            <person name="Isbrandt T."/>
            <person name="Kuo A."/>
            <person name="Sato A."/>
            <person name="Lyhne E.K."/>
            <person name="Kogle M.E."/>
            <person name="Wiebenga A."/>
            <person name="Kun R.S."/>
            <person name="Lubbers R.J."/>
            <person name="Makela M.R."/>
            <person name="Barry K."/>
            <person name="Chovatia M."/>
            <person name="Clum A."/>
            <person name="Daum C."/>
            <person name="Haridas S."/>
            <person name="He G."/>
            <person name="LaButti K."/>
            <person name="Lipzen A."/>
            <person name="Mondo S."/>
            <person name="Riley R."/>
            <person name="Salamov A."/>
            <person name="Simmons B.A."/>
            <person name="Magnuson J.K."/>
            <person name="Henrissat B."/>
            <person name="Mortensen U.H."/>
            <person name="Larsen T.O."/>
            <person name="Devries R.P."/>
            <person name="Grigoriev I.V."/>
            <person name="Machida M."/>
            <person name="Baker S.E."/>
            <person name="Andersen M.R."/>
        </authorList>
    </citation>
    <scope>NUCLEOTIDE SEQUENCE [LARGE SCALE GENOMIC DNA]</scope>
    <source>
        <strain evidence="1 2">CBS 151.66</strain>
    </source>
</reference>
<evidence type="ECO:0000313" key="2">
    <source>
        <dbReference type="Proteomes" id="UP000326565"/>
    </source>
</evidence>